<dbReference type="Pfam" id="PF14534">
    <property type="entry name" value="DUF4440"/>
    <property type="match status" value="1"/>
</dbReference>
<dbReference type="EMBL" id="SGXG01000001">
    <property type="protein sequence ID" value="RZS96790.1"/>
    <property type="molecule type" value="Genomic_DNA"/>
</dbReference>
<dbReference type="Proteomes" id="UP000292209">
    <property type="component" value="Unassembled WGS sequence"/>
</dbReference>
<dbReference type="OrthoDB" id="8432779at2"/>
<dbReference type="RefSeq" id="WP_130275665.1">
    <property type="nucleotide sequence ID" value="NZ_SGXG01000001.1"/>
</dbReference>
<feature type="domain" description="DUF4440" evidence="1">
    <location>
        <begin position="35"/>
        <end position="149"/>
    </location>
</feature>
<keyword evidence="3" id="KW-1185">Reference proteome</keyword>
<dbReference type="AlphaFoldDB" id="A0A4Q7PB62"/>
<reference evidence="2 3" key="1">
    <citation type="submission" date="2019-02" db="EMBL/GenBank/DDBJ databases">
        <title>Genomic Encyclopedia of Archaeal and Bacterial Type Strains, Phase II (KMG-II): from individual species to whole genera.</title>
        <authorList>
            <person name="Goeker M."/>
        </authorList>
    </citation>
    <scope>NUCLEOTIDE SEQUENCE [LARGE SCALE GENOMIC DNA]</scope>
    <source>
        <strain evidence="2 3">DSM 21411</strain>
    </source>
</reference>
<proteinExistence type="predicted"/>
<gene>
    <name evidence="2" type="ORF">BC751_2378</name>
</gene>
<dbReference type="Gene3D" id="3.10.450.50">
    <property type="match status" value="1"/>
</dbReference>
<dbReference type="PROSITE" id="PS51257">
    <property type="entry name" value="PROKAR_LIPOPROTEIN"/>
    <property type="match status" value="1"/>
</dbReference>
<dbReference type="InterPro" id="IPR032710">
    <property type="entry name" value="NTF2-like_dom_sf"/>
</dbReference>
<evidence type="ECO:0000313" key="3">
    <source>
        <dbReference type="Proteomes" id="UP000292209"/>
    </source>
</evidence>
<sequence length="166" mass="19271">MKFPTSLFLFLILLTGCKPDGKESNQTNQEDLLSIQQVIEDYKTSINRFDTLLAKNNWHTSEKVSFIHPRGHEKSWEGIKTGIYAMFGSRFSSRDLKSYDEHITLYGDMAVVEFYWVFDAVFSGERPDAMQTKGRETQVLKKFGKDWKLVHVHYSSMPQTGEREGF</sequence>
<name>A0A4Q7PB62_9BACT</name>
<comment type="caution">
    <text evidence="2">The sequence shown here is derived from an EMBL/GenBank/DDBJ whole genome shotgun (WGS) entry which is preliminary data.</text>
</comment>
<organism evidence="2 3">
    <name type="scientific">Cecembia calidifontis</name>
    <dbReference type="NCBI Taxonomy" id="1187080"/>
    <lineage>
        <taxon>Bacteria</taxon>
        <taxon>Pseudomonadati</taxon>
        <taxon>Bacteroidota</taxon>
        <taxon>Cytophagia</taxon>
        <taxon>Cytophagales</taxon>
        <taxon>Cyclobacteriaceae</taxon>
        <taxon>Cecembia</taxon>
    </lineage>
</organism>
<accession>A0A4Q7PB62</accession>
<protein>
    <submittedName>
        <fullName evidence="2">Uncharacterized protein DUF4440</fullName>
    </submittedName>
</protein>
<dbReference type="SUPFAM" id="SSF54427">
    <property type="entry name" value="NTF2-like"/>
    <property type="match status" value="1"/>
</dbReference>
<dbReference type="InterPro" id="IPR027843">
    <property type="entry name" value="DUF4440"/>
</dbReference>
<evidence type="ECO:0000313" key="2">
    <source>
        <dbReference type="EMBL" id="RZS96790.1"/>
    </source>
</evidence>
<evidence type="ECO:0000259" key="1">
    <source>
        <dbReference type="Pfam" id="PF14534"/>
    </source>
</evidence>